<dbReference type="SUPFAM" id="SSF51735">
    <property type="entry name" value="NAD(P)-binding Rossmann-fold domains"/>
    <property type="match status" value="1"/>
</dbReference>
<dbReference type="FunFam" id="3.90.180.10:FF:000007">
    <property type="entry name" value="Alcohol dehydrogenase 6"/>
    <property type="match status" value="1"/>
</dbReference>
<dbReference type="PANTHER" id="PTHR43880:SF5">
    <property type="entry name" value="ALCOHOL DEHYDROGENASE-LIKE 6"/>
    <property type="match status" value="1"/>
</dbReference>
<dbReference type="EMBL" id="CM007656">
    <property type="protein sequence ID" value="ONH99284.1"/>
    <property type="molecule type" value="Genomic_DNA"/>
</dbReference>
<dbReference type="eggNOG" id="KOG0022">
    <property type="taxonomic scope" value="Eukaryota"/>
</dbReference>
<accession>A0A251NLS6</accession>
<dbReference type="STRING" id="3760.A0A251NLS6"/>
<comment type="subunit">
    <text evidence="3">Homodimer.</text>
</comment>
<dbReference type="EC" id="1.1.1.1" evidence="4"/>
<keyword evidence="8" id="KW-0520">NAD</keyword>
<dbReference type="GO" id="GO:0004022">
    <property type="term" value="F:alcohol dehydrogenase (NAD+) activity"/>
    <property type="evidence" value="ECO:0000318"/>
    <property type="project" value="GO_Central"/>
</dbReference>
<dbReference type="Gene3D" id="3.40.50.720">
    <property type="entry name" value="NAD(P)-binding Rossmann-like Domain"/>
    <property type="match status" value="1"/>
</dbReference>
<dbReference type="InterPro" id="IPR036291">
    <property type="entry name" value="NAD(P)-bd_dom_sf"/>
</dbReference>
<dbReference type="Proteomes" id="UP000006882">
    <property type="component" value="Chromosome G6"/>
</dbReference>
<comment type="catalytic activity">
    <reaction evidence="10">
        <text>a primary alcohol + NAD(+) = an aldehyde + NADH + H(+)</text>
        <dbReference type="Rhea" id="RHEA:10736"/>
        <dbReference type="ChEBI" id="CHEBI:15378"/>
        <dbReference type="ChEBI" id="CHEBI:15734"/>
        <dbReference type="ChEBI" id="CHEBI:17478"/>
        <dbReference type="ChEBI" id="CHEBI:57540"/>
        <dbReference type="ChEBI" id="CHEBI:57945"/>
        <dbReference type="EC" id="1.1.1.1"/>
    </reaction>
</comment>
<dbReference type="Pfam" id="PF08240">
    <property type="entry name" value="ADH_N"/>
    <property type="match status" value="1"/>
</dbReference>
<dbReference type="GO" id="GO:0005829">
    <property type="term" value="C:cytosol"/>
    <property type="evidence" value="ECO:0000318"/>
    <property type="project" value="GO_Central"/>
</dbReference>
<comment type="similarity">
    <text evidence="2">Belongs to the zinc-containing alcohol dehydrogenase family. Class-III subfamily.</text>
</comment>
<comment type="catalytic activity">
    <reaction evidence="9">
        <text>a secondary alcohol + NAD(+) = a ketone + NADH + H(+)</text>
        <dbReference type="Rhea" id="RHEA:10740"/>
        <dbReference type="ChEBI" id="CHEBI:15378"/>
        <dbReference type="ChEBI" id="CHEBI:17087"/>
        <dbReference type="ChEBI" id="CHEBI:35681"/>
        <dbReference type="ChEBI" id="CHEBI:57540"/>
        <dbReference type="ChEBI" id="CHEBI:57945"/>
        <dbReference type="EC" id="1.1.1.1"/>
    </reaction>
</comment>
<evidence type="ECO:0000256" key="5">
    <source>
        <dbReference type="ARBA" id="ARBA00022723"/>
    </source>
</evidence>
<keyword evidence="6" id="KW-0862">Zinc</keyword>
<sequence>MAWVAGKPLVIEEVNVNPPQAMETRIKVVCTSLCRSDITTWESQAIFPRIFGHEATRIVESVGQGVTEFTVGDHVLTVFIGVCGKCRQCTSGKSNICEVLGLERRGVMRCDQRTRFSINGEPIYHYCAVSSFSEYTVVHSGCAVKISSVVPLEKVCLLSCGVAAGLGAAWNVADISNGSSVVIFGPGTVGLSVAQGAKLRGASQIIGVDTNPEKGENEKAFGITAFINPHDSKDPIQQIITLKGSLFGGWKPKSDLPSLVDMYTKKEIQVEEYITHNLPFEDVNKAFNLMREGKCLRCAIHIEK</sequence>
<dbReference type="AlphaFoldDB" id="A0A251NLS6"/>
<dbReference type="Gene3D" id="3.90.180.10">
    <property type="entry name" value="Medium-chain alcohol dehydrogenases, catalytic domain"/>
    <property type="match status" value="1"/>
</dbReference>
<organism evidence="13 14">
    <name type="scientific">Prunus persica</name>
    <name type="common">Peach</name>
    <name type="synonym">Amygdalus persica</name>
    <dbReference type="NCBI Taxonomy" id="3760"/>
    <lineage>
        <taxon>Eukaryota</taxon>
        <taxon>Viridiplantae</taxon>
        <taxon>Streptophyta</taxon>
        <taxon>Embryophyta</taxon>
        <taxon>Tracheophyta</taxon>
        <taxon>Spermatophyta</taxon>
        <taxon>Magnoliopsida</taxon>
        <taxon>eudicotyledons</taxon>
        <taxon>Gunneridae</taxon>
        <taxon>Pentapetalae</taxon>
        <taxon>rosids</taxon>
        <taxon>fabids</taxon>
        <taxon>Rosales</taxon>
        <taxon>Rosaceae</taxon>
        <taxon>Amygdaloideae</taxon>
        <taxon>Amygdaleae</taxon>
        <taxon>Prunus</taxon>
    </lineage>
</organism>
<comment type="cofactor">
    <cofactor evidence="1">
        <name>Zn(2+)</name>
        <dbReference type="ChEBI" id="CHEBI:29105"/>
    </cofactor>
</comment>
<feature type="domain" description="Alcohol dehydrogenase-like N-terminal" evidence="12">
    <location>
        <begin position="22"/>
        <end position="146"/>
    </location>
</feature>
<dbReference type="Pfam" id="PF00107">
    <property type="entry name" value="ADH_zinc_N"/>
    <property type="match status" value="1"/>
</dbReference>
<protein>
    <recommendedName>
        <fullName evidence="4">alcohol dehydrogenase</fullName>
        <ecNumber evidence="4">1.1.1.1</ecNumber>
    </recommendedName>
</protein>
<evidence type="ECO:0000256" key="8">
    <source>
        <dbReference type="ARBA" id="ARBA00023027"/>
    </source>
</evidence>
<reference evidence="13 14" key="1">
    <citation type="journal article" date="2013" name="Nat. Genet.">
        <title>The high-quality draft genome of peach (Prunus persica) identifies unique patterns of genetic diversity, domestication and genome evolution.</title>
        <authorList>
            <consortium name="International Peach Genome Initiative"/>
            <person name="Verde I."/>
            <person name="Abbott A.G."/>
            <person name="Scalabrin S."/>
            <person name="Jung S."/>
            <person name="Shu S."/>
            <person name="Marroni F."/>
            <person name="Zhebentyayeva T."/>
            <person name="Dettori M.T."/>
            <person name="Grimwood J."/>
            <person name="Cattonaro F."/>
            <person name="Zuccolo A."/>
            <person name="Rossini L."/>
            <person name="Jenkins J."/>
            <person name="Vendramin E."/>
            <person name="Meisel L.A."/>
            <person name="Decroocq V."/>
            <person name="Sosinski B."/>
            <person name="Prochnik S."/>
            <person name="Mitros T."/>
            <person name="Policriti A."/>
            <person name="Cipriani G."/>
            <person name="Dondini L."/>
            <person name="Ficklin S."/>
            <person name="Goodstein D.M."/>
            <person name="Xuan P."/>
            <person name="Del Fabbro C."/>
            <person name="Aramini V."/>
            <person name="Copetti D."/>
            <person name="Gonzalez S."/>
            <person name="Horner D.S."/>
            <person name="Falchi R."/>
            <person name="Lucas S."/>
            <person name="Mica E."/>
            <person name="Maldonado J."/>
            <person name="Lazzari B."/>
            <person name="Bielenberg D."/>
            <person name="Pirona R."/>
            <person name="Miculan M."/>
            <person name="Barakat A."/>
            <person name="Testolin R."/>
            <person name="Stella A."/>
            <person name="Tartarini S."/>
            <person name="Tonutti P."/>
            <person name="Arus P."/>
            <person name="Orellana A."/>
            <person name="Wells C."/>
            <person name="Main D."/>
            <person name="Vizzotto G."/>
            <person name="Silva H."/>
            <person name="Salamini F."/>
            <person name="Schmutz J."/>
            <person name="Morgante M."/>
            <person name="Rokhsar D.S."/>
        </authorList>
    </citation>
    <scope>NUCLEOTIDE SEQUENCE [LARGE SCALE GENOMIC DNA]</scope>
    <source>
        <strain evidence="14">cv. Nemared</strain>
    </source>
</reference>
<dbReference type="GO" id="GO:0051903">
    <property type="term" value="F:S-(hydroxymethyl)glutathione dehydrogenase [NAD(P)+] activity"/>
    <property type="evidence" value="ECO:0000318"/>
    <property type="project" value="GO_Central"/>
</dbReference>
<dbReference type="InterPro" id="IPR013154">
    <property type="entry name" value="ADH-like_N"/>
</dbReference>
<evidence type="ECO:0000256" key="9">
    <source>
        <dbReference type="ARBA" id="ARBA00049164"/>
    </source>
</evidence>
<dbReference type="GO" id="GO:0008270">
    <property type="term" value="F:zinc ion binding"/>
    <property type="evidence" value="ECO:0000318"/>
    <property type="project" value="GO_Central"/>
</dbReference>
<dbReference type="FunFam" id="3.40.50.720:FF:000003">
    <property type="entry name" value="S-(hydroxymethyl)glutathione dehydrogenase"/>
    <property type="match status" value="1"/>
</dbReference>
<evidence type="ECO:0000256" key="10">
    <source>
        <dbReference type="ARBA" id="ARBA00049243"/>
    </source>
</evidence>
<keyword evidence="5" id="KW-0479">Metal-binding</keyword>
<keyword evidence="14" id="KW-1185">Reference proteome</keyword>
<dbReference type="InterPro" id="IPR013149">
    <property type="entry name" value="ADH-like_C"/>
</dbReference>
<evidence type="ECO:0000256" key="3">
    <source>
        <dbReference type="ARBA" id="ARBA00011738"/>
    </source>
</evidence>
<evidence type="ECO:0000313" key="14">
    <source>
        <dbReference type="Proteomes" id="UP000006882"/>
    </source>
</evidence>
<dbReference type="GO" id="GO:0046294">
    <property type="term" value="P:formaldehyde catabolic process"/>
    <property type="evidence" value="ECO:0000318"/>
    <property type="project" value="GO_Central"/>
</dbReference>
<evidence type="ECO:0000259" key="12">
    <source>
        <dbReference type="Pfam" id="PF08240"/>
    </source>
</evidence>
<dbReference type="Gramene" id="ONH99284">
    <property type="protein sequence ID" value="ONH99284"/>
    <property type="gene ID" value="PRUPE_6G022900"/>
</dbReference>
<gene>
    <name evidence="13" type="ORF">PRUPE_6G022900</name>
</gene>
<evidence type="ECO:0000256" key="6">
    <source>
        <dbReference type="ARBA" id="ARBA00022833"/>
    </source>
</evidence>
<evidence type="ECO:0000256" key="4">
    <source>
        <dbReference type="ARBA" id="ARBA00013190"/>
    </source>
</evidence>
<name>A0A251NLS6_PRUPE</name>
<keyword evidence="7" id="KW-0560">Oxidoreductase</keyword>
<feature type="domain" description="Alcohol dehydrogenase-like C-terminal" evidence="11">
    <location>
        <begin position="189"/>
        <end position="243"/>
    </location>
</feature>
<proteinExistence type="inferred from homology"/>
<evidence type="ECO:0000256" key="7">
    <source>
        <dbReference type="ARBA" id="ARBA00023002"/>
    </source>
</evidence>
<dbReference type="PANTHER" id="PTHR43880">
    <property type="entry name" value="ALCOHOL DEHYDROGENASE"/>
    <property type="match status" value="1"/>
</dbReference>
<dbReference type="SUPFAM" id="SSF50129">
    <property type="entry name" value="GroES-like"/>
    <property type="match status" value="2"/>
</dbReference>
<evidence type="ECO:0000256" key="1">
    <source>
        <dbReference type="ARBA" id="ARBA00001947"/>
    </source>
</evidence>
<evidence type="ECO:0000256" key="2">
    <source>
        <dbReference type="ARBA" id="ARBA00010902"/>
    </source>
</evidence>
<evidence type="ECO:0000313" key="13">
    <source>
        <dbReference type="EMBL" id="ONH99284.1"/>
    </source>
</evidence>
<dbReference type="InterPro" id="IPR011032">
    <property type="entry name" value="GroES-like_sf"/>
</dbReference>
<evidence type="ECO:0000259" key="11">
    <source>
        <dbReference type="Pfam" id="PF00107"/>
    </source>
</evidence>